<evidence type="ECO:0000313" key="3">
    <source>
        <dbReference type="EMBL" id="MEY9317065.1"/>
    </source>
</evidence>
<name>A0A8I1YJS5_BRAEL</name>
<evidence type="ECO:0000313" key="5">
    <source>
        <dbReference type="Proteomes" id="UP001565471"/>
    </source>
</evidence>
<protein>
    <submittedName>
        <fullName evidence="2">Uncharacterized protein</fullName>
    </submittedName>
</protein>
<sequence length="104" mass="12163">MNDINLPKHIVDRIEARWGARQVSAKEKREIVDRQLEQLRAHRNNIQRYRWLLSTQLSDLERNFIERRLSEESSAMENLAAEIPLLVHEQRPPGIPSRSEGASP</sequence>
<keyword evidence="1" id="KW-0175">Coiled coil</keyword>
<evidence type="ECO:0000313" key="2">
    <source>
        <dbReference type="EMBL" id="MBP1297648.1"/>
    </source>
</evidence>
<dbReference type="Proteomes" id="UP001565471">
    <property type="component" value="Unassembled WGS sequence"/>
</dbReference>
<accession>A0A8I1YJS5</accession>
<comment type="caution">
    <text evidence="2">The sequence shown here is derived from an EMBL/GenBank/DDBJ whole genome shotgun (WGS) entry which is preliminary data.</text>
</comment>
<evidence type="ECO:0000256" key="1">
    <source>
        <dbReference type="SAM" id="Coils"/>
    </source>
</evidence>
<keyword evidence="5" id="KW-1185">Reference proteome</keyword>
<proteinExistence type="predicted"/>
<dbReference type="Proteomes" id="UP000673383">
    <property type="component" value="Unassembled WGS sequence"/>
</dbReference>
<dbReference type="RefSeq" id="WP_210290945.1">
    <property type="nucleotide sequence ID" value="NZ_CP126032.1"/>
</dbReference>
<gene>
    <name evidence="3" type="ORF">ABIF29_003864</name>
    <name evidence="2" type="ORF">JOH49_007401</name>
</gene>
<feature type="coiled-coil region" evidence="1">
    <location>
        <begin position="25"/>
        <end position="82"/>
    </location>
</feature>
<dbReference type="EMBL" id="JBGBZA010000002">
    <property type="protein sequence ID" value="MEY9317065.1"/>
    <property type="molecule type" value="Genomic_DNA"/>
</dbReference>
<evidence type="ECO:0000313" key="4">
    <source>
        <dbReference type="Proteomes" id="UP000673383"/>
    </source>
</evidence>
<dbReference type="EMBL" id="JAFICZ010000001">
    <property type="protein sequence ID" value="MBP1297648.1"/>
    <property type="molecule type" value="Genomic_DNA"/>
</dbReference>
<reference evidence="3 5" key="2">
    <citation type="submission" date="2024-07" db="EMBL/GenBank/DDBJ databases">
        <title>Genomic Encyclopedia of Type Strains, Phase V (KMG-V): Genome sequencing to study the core and pangenomes of soil and plant-associated prokaryotes.</title>
        <authorList>
            <person name="Whitman W."/>
        </authorList>
    </citation>
    <scope>NUCLEOTIDE SEQUENCE [LARGE SCALE GENOMIC DNA]</scope>
    <source>
        <strain evidence="3 5">USDA 415</strain>
    </source>
</reference>
<dbReference type="AlphaFoldDB" id="A0A8I1YJS5"/>
<reference evidence="2" key="1">
    <citation type="submission" date="2021-02" db="EMBL/GenBank/DDBJ databases">
        <title>Genomic Encyclopedia of Type Strains, Phase IV (KMG-V): Genome sequencing to study the core and pangenomes of soil and plant-associated prokaryotes.</title>
        <authorList>
            <person name="Whitman W."/>
        </authorList>
    </citation>
    <scope>NUCLEOTIDE SEQUENCE</scope>
    <source>
        <strain evidence="2">USDA 406</strain>
    </source>
</reference>
<organism evidence="2 4">
    <name type="scientific">Bradyrhizobium elkanii</name>
    <dbReference type="NCBI Taxonomy" id="29448"/>
    <lineage>
        <taxon>Bacteria</taxon>
        <taxon>Pseudomonadati</taxon>
        <taxon>Pseudomonadota</taxon>
        <taxon>Alphaproteobacteria</taxon>
        <taxon>Hyphomicrobiales</taxon>
        <taxon>Nitrobacteraceae</taxon>
        <taxon>Bradyrhizobium</taxon>
    </lineage>
</organism>